<name>A0A8T2N1R3_9TELE</name>
<dbReference type="AlphaFoldDB" id="A0A8T2N1R3"/>
<comment type="caution">
    <text evidence="1">The sequence shown here is derived from an EMBL/GenBank/DDBJ whole genome shotgun (WGS) entry which is preliminary data.</text>
</comment>
<accession>A0A8T2N1R3</accession>
<reference evidence="1" key="1">
    <citation type="thesis" date="2021" institute="BYU ScholarsArchive" country="Provo, UT, USA">
        <title>Applications of and Algorithms for Genome Assembly and Genomic Analyses with an Emphasis on Marine Teleosts.</title>
        <authorList>
            <person name="Pickett B.D."/>
        </authorList>
    </citation>
    <scope>NUCLEOTIDE SEQUENCE</scope>
    <source>
        <strain evidence="1">HI-2016</strain>
    </source>
</reference>
<keyword evidence="2" id="KW-1185">Reference proteome</keyword>
<sequence>MQQKYRSGRPYARDNMMKCSLEYPIQPEHTTDSQYATPLPQRTSSANPLGLDGATATVDHPYMAQKQCFSLRL</sequence>
<evidence type="ECO:0000313" key="2">
    <source>
        <dbReference type="Proteomes" id="UP000824540"/>
    </source>
</evidence>
<protein>
    <submittedName>
        <fullName evidence="1">Uncharacterized protein</fullName>
    </submittedName>
</protein>
<organism evidence="1 2">
    <name type="scientific">Albula glossodonta</name>
    <name type="common">roundjaw bonefish</name>
    <dbReference type="NCBI Taxonomy" id="121402"/>
    <lineage>
        <taxon>Eukaryota</taxon>
        <taxon>Metazoa</taxon>
        <taxon>Chordata</taxon>
        <taxon>Craniata</taxon>
        <taxon>Vertebrata</taxon>
        <taxon>Euteleostomi</taxon>
        <taxon>Actinopterygii</taxon>
        <taxon>Neopterygii</taxon>
        <taxon>Teleostei</taxon>
        <taxon>Albuliformes</taxon>
        <taxon>Albulidae</taxon>
        <taxon>Albula</taxon>
    </lineage>
</organism>
<evidence type="ECO:0000313" key="1">
    <source>
        <dbReference type="EMBL" id="KAG9333826.1"/>
    </source>
</evidence>
<proteinExistence type="predicted"/>
<gene>
    <name evidence="1" type="ORF">JZ751_010043</name>
</gene>
<dbReference type="EMBL" id="JAFBMS010000173">
    <property type="protein sequence ID" value="KAG9333826.1"/>
    <property type="molecule type" value="Genomic_DNA"/>
</dbReference>
<dbReference type="Proteomes" id="UP000824540">
    <property type="component" value="Unassembled WGS sequence"/>
</dbReference>